<dbReference type="PANTHER" id="PTHR30353:SF0">
    <property type="entry name" value="TRANSMEMBRANE PROTEIN"/>
    <property type="match status" value="1"/>
</dbReference>
<evidence type="ECO:0000256" key="5">
    <source>
        <dbReference type="ARBA" id="ARBA00022989"/>
    </source>
</evidence>
<feature type="transmembrane region" description="Helical" evidence="7">
    <location>
        <begin position="188"/>
        <end position="206"/>
    </location>
</feature>
<evidence type="ECO:0000259" key="8">
    <source>
        <dbReference type="Pfam" id="PF09335"/>
    </source>
</evidence>
<organism evidence="9 10">
    <name type="scientific">Candidatus Gottesmanbacteria bacterium RIFCSPHIGHO2_01_FULL_40_15</name>
    <dbReference type="NCBI Taxonomy" id="1798376"/>
    <lineage>
        <taxon>Bacteria</taxon>
        <taxon>Candidatus Gottesmaniibacteriota</taxon>
    </lineage>
</organism>
<dbReference type="EMBL" id="MFJF01000026">
    <property type="protein sequence ID" value="OGG05745.1"/>
    <property type="molecule type" value="Genomic_DNA"/>
</dbReference>
<comment type="subcellular location">
    <subcellularLocation>
        <location evidence="1 7">Cell membrane</location>
        <topology evidence="1 7">Multi-pass membrane protein</topology>
    </subcellularLocation>
</comment>
<dbReference type="AlphaFoldDB" id="A0A1F5Z046"/>
<keyword evidence="4 7" id="KW-0812">Transmembrane</keyword>
<dbReference type="InterPro" id="IPR058127">
    <property type="entry name" value="DedA"/>
</dbReference>
<reference evidence="9 10" key="1">
    <citation type="journal article" date="2016" name="Nat. Commun.">
        <title>Thousands of microbial genomes shed light on interconnected biogeochemical processes in an aquifer system.</title>
        <authorList>
            <person name="Anantharaman K."/>
            <person name="Brown C.T."/>
            <person name="Hug L.A."/>
            <person name="Sharon I."/>
            <person name="Castelle C.J."/>
            <person name="Probst A.J."/>
            <person name="Thomas B.C."/>
            <person name="Singh A."/>
            <person name="Wilkins M.J."/>
            <person name="Karaoz U."/>
            <person name="Brodie E.L."/>
            <person name="Williams K.H."/>
            <person name="Hubbard S.S."/>
            <person name="Banfield J.F."/>
        </authorList>
    </citation>
    <scope>NUCLEOTIDE SEQUENCE [LARGE SCALE GENOMIC DNA]</scope>
</reference>
<feature type="transmembrane region" description="Helical" evidence="7">
    <location>
        <begin position="154"/>
        <end position="176"/>
    </location>
</feature>
<feature type="domain" description="VTT" evidence="8">
    <location>
        <begin position="49"/>
        <end position="174"/>
    </location>
</feature>
<gene>
    <name evidence="9" type="ORF">A2777_05160</name>
</gene>
<dbReference type="InterPro" id="IPR032816">
    <property type="entry name" value="VTT_dom"/>
</dbReference>
<evidence type="ECO:0000256" key="3">
    <source>
        <dbReference type="ARBA" id="ARBA00022475"/>
    </source>
</evidence>
<accession>A0A1F5Z046</accession>
<dbReference type="InterPro" id="IPR032818">
    <property type="entry name" value="DedA-like"/>
</dbReference>
<evidence type="ECO:0000256" key="2">
    <source>
        <dbReference type="ARBA" id="ARBA00010792"/>
    </source>
</evidence>
<evidence type="ECO:0000313" key="10">
    <source>
        <dbReference type="Proteomes" id="UP000177354"/>
    </source>
</evidence>
<comment type="caution">
    <text evidence="9">The sequence shown here is derived from an EMBL/GenBank/DDBJ whole genome shotgun (WGS) entry which is preliminary data.</text>
</comment>
<evidence type="ECO:0000256" key="6">
    <source>
        <dbReference type="ARBA" id="ARBA00023136"/>
    </source>
</evidence>
<comment type="caution">
    <text evidence="7">Lacks conserved residue(s) required for the propagation of feature annotation.</text>
</comment>
<protein>
    <recommendedName>
        <fullName evidence="8">VTT domain-containing protein</fullName>
    </recommendedName>
</protein>
<evidence type="ECO:0000313" key="9">
    <source>
        <dbReference type="EMBL" id="OGG05745.1"/>
    </source>
</evidence>
<feature type="transmembrane region" description="Helical" evidence="7">
    <location>
        <begin position="28"/>
        <end position="49"/>
    </location>
</feature>
<proteinExistence type="inferred from homology"/>
<dbReference type="Proteomes" id="UP000177354">
    <property type="component" value="Unassembled WGS sequence"/>
</dbReference>
<name>A0A1F5Z046_9BACT</name>
<sequence>MELLQGIFEIFIHLDEHLGSIILQIGPLTYILLFLIIFLETGVVVTPFLPGDSLLFAAGTLSVAGSLNIILLFLILAFAAVAGDTVNYWIGYIIGPRIFKLRRIPLLKKEHLVKTEKFYEKYGGKTIILARYIPIIRTFAPFVAGIGKMSYGRFITYNIAGGISWVGLFLFTGYFFGNLPVIKDNFHYAIFGIIFISVLPAFIEYVRHKRGKKVPELNLD</sequence>
<keyword evidence="5 7" id="KW-1133">Transmembrane helix</keyword>
<dbReference type="Pfam" id="PF09335">
    <property type="entry name" value="VTT_dom"/>
    <property type="match status" value="1"/>
</dbReference>
<keyword evidence="6 7" id="KW-0472">Membrane</keyword>
<evidence type="ECO:0000256" key="1">
    <source>
        <dbReference type="ARBA" id="ARBA00004651"/>
    </source>
</evidence>
<comment type="similarity">
    <text evidence="2 7">Belongs to the DedA family.</text>
</comment>
<dbReference type="NCBIfam" id="NF008102">
    <property type="entry name" value="PRK10847.1"/>
    <property type="match status" value="1"/>
</dbReference>
<dbReference type="PANTHER" id="PTHR30353">
    <property type="entry name" value="INNER MEMBRANE PROTEIN DEDA-RELATED"/>
    <property type="match status" value="1"/>
</dbReference>
<evidence type="ECO:0000256" key="7">
    <source>
        <dbReference type="RuleBase" id="RU367016"/>
    </source>
</evidence>
<evidence type="ECO:0000256" key="4">
    <source>
        <dbReference type="ARBA" id="ARBA00022692"/>
    </source>
</evidence>
<dbReference type="GO" id="GO:0005886">
    <property type="term" value="C:plasma membrane"/>
    <property type="evidence" value="ECO:0007669"/>
    <property type="project" value="UniProtKB-SubCell"/>
</dbReference>
<keyword evidence="3 7" id="KW-1003">Cell membrane</keyword>